<evidence type="ECO:0000313" key="2">
    <source>
        <dbReference type="Proteomes" id="UP000000268"/>
    </source>
</evidence>
<organism evidence="1 2">
    <name type="scientific">Acaryochloris marina (strain MBIC 11017)</name>
    <dbReference type="NCBI Taxonomy" id="329726"/>
    <lineage>
        <taxon>Bacteria</taxon>
        <taxon>Bacillati</taxon>
        <taxon>Cyanobacteriota</taxon>
        <taxon>Cyanophyceae</taxon>
        <taxon>Acaryochloridales</taxon>
        <taxon>Acaryochloridaceae</taxon>
        <taxon>Acaryochloris</taxon>
    </lineage>
</organism>
<dbReference type="RefSeq" id="WP_012167537.1">
    <property type="nucleotide sequence ID" value="NC_009928.1"/>
</dbReference>
<dbReference type="Proteomes" id="UP000000268">
    <property type="component" value="Plasmid pREB3"/>
</dbReference>
<dbReference type="EMBL" id="CP000840">
    <property type="protein sequence ID" value="ABW32221.1"/>
    <property type="molecule type" value="Genomic_DNA"/>
</dbReference>
<sequence length="134" mass="15462">MITIPSLTQALLELLRTAKKYSGKTVRICYETPITDPRKPPIKTPPFIQKLVDCGLIEVESKQVLSGPSLFERDSWYEYCADLELPSIRAWKLWRKEFIASQQEAPHVLLPGEGFEEFSDVWIQEINFHATQPQ</sequence>
<dbReference type="KEGG" id="amr:AM1_C0291"/>
<dbReference type="HOGENOM" id="CLU_1860814_0_0_3"/>
<protein>
    <submittedName>
        <fullName evidence="1">Uncharacterized protein</fullName>
    </submittedName>
</protein>
<evidence type="ECO:0000313" key="1">
    <source>
        <dbReference type="EMBL" id="ABW32221.1"/>
    </source>
</evidence>
<gene>
    <name evidence="1" type="ordered locus">AM1_C0291</name>
</gene>
<proteinExistence type="predicted"/>
<keyword evidence="1" id="KW-0614">Plasmid</keyword>
<reference evidence="1 2" key="1">
    <citation type="journal article" date="2008" name="Proc. Natl. Acad. Sci. U.S.A.">
        <title>Niche adaptation and genome expansion in the chlorophyll d-producing cyanobacterium Acaryochloris marina.</title>
        <authorList>
            <person name="Swingley W.D."/>
            <person name="Chen M."/>
            <person name="Cheung P.C."/>
            <person name="Conrad A.L."/>
            <person name="Dejesa L.C."/>
            <person name="Hao J."/>
            <person name="Honchak B.M."/>
            <person name="Karbach L.E."/>
            <person name="Kurdoglu A."/>
            <person name="Lahiri S."/>
            <person name="Mastrian S.D."/>
            <person name="Miyashita H."/>
            <person name="Page L."/>
            <person name="Ramakrishna P."/>
            <person name="Satoh S."/>
            <person name="Sattley W.M."/>
            <person name="Shimada Y."/>
            <person name="Taylor H.L."/>
            <person name="Tomo T."/>
            <person name="Tsuchiya T."/>
            <person name="Wang Z.T."/>
            <person name="Raymond J."/>
            <person name="Mimuro M."/>
            <person name="Blankenship R.E."/>
            <person name="Touchman J.W."/>
        </authorList>
    </citation>
    <scope>NUCLEOTIDE SEQUENCE [LARGE SCALE GENOMIC DNA]</scope>
    <source>
        <strain evidence="2">MBIC 11017</strain>
        <plasmid evidence="2">Plasmid pREB3</plasmid>
    </source>
</reference>
<dbReference type="AlphaFoldDB" id="A8ZN22"/>
<name>A8ZN22_ACAM1</name>
<keyword evidence="2" id="KW-1185">Reference proteome</keyword>
<geneLocation type="plasmid" evidence="1 2">
    <name>pREB3</name>
</geneLocation>
<dbReference type="OrthoDB" id="576162at2"/>
<accession>A8ZN22</accession>